<reference evidence="1" key="1">
    <citation type="journal article" date="2014" name="Nat. Commun.">
        <title>The tobacco genome sequence and its comparison with those of tomato and potato.</title>
        <authorList>
            <person name="Sierro N."/>
            <person name="Battey J.N."/>
            <person name="Ouadi S."/>
            <person name="Bakaher N."/>
            <person name="Bovet L."/>
            <person name="Willig A."/>
            <person name="Goepfert S."/>
            <person name="Peitsch M.C."/>
            <person name="Ivanov N.V."/>
        </authorList>
    </citation>
    <scope>NUCLEOTIDE SEQUENCE [LARGE SCALE GENOMIC DNA]</scope>
</reference>
<proteinExistence type="predicted"/>
<organism evidence="1 2">
    <name type="scientific">Nicotiana tabacum</name>
    <name type="common">Common tobacco</name>
    <dbReference type="NCBI Taxonomy" id="4097"/>
    <lineage>
        <taxon>Eukaryota</taxon>
        <taxon>Viridiplantae</taxon>
        <taxon>Streptophyta</taxon>
        <taxon>Embryophyta</taxon>
        <taxon>Tracheophyta</taxon>
        <taxon>Spermatophyta</taxon>
        <taxon>Magnoliopsida</taxon>
        <taxon>eudicotyledons</taxon>
        <taxon>Gunneridae</taxon>
        <taxon>Pentapetalae</taxon>
        <taxon>asterids</taxon>
        <taxon>lamiids</taxon>
        <taxon>Solanales</taxon>
        <taxon>Solanaceae</taxon>
        <taxon>Nicotianoideae</taxon>
        <taxon>Nicotianeae</taxon>
        <taxon>Nicotiana</taxon>
    </lineage>
</organism>
<evidence type="ECO:0000313" key="1">
    <source>
        <dbReference type="Proteomes" id="UP000790787"/>
    </source>
</evidence>
<protein>
    <submittedName>
        <fullName evidence="2">Uncharacterized protein LOC107762549</fullName>
    </submittedName>
</protein>
<reference evidence="2" key="2">
    <citation type="submission" date="2025-08" db="UniProtKB">
        <authorList>
            <consortium name="RefSeq"/>
        </authorList>
    </citation>
    <scope>IDENTIFICATION</scope>
    <source>
        <tissue evidence="2">Leaf</tissue>
    </source>
</reference>
<keyword evidence="1" id="KW-1185">Reference proteome</keyword>
<name>A0AC58RXB4_TOBAC</name>
<gene>
    <name evidence="2" type="primary">LOC107762549</name>
</gene>
<evidence type="ECO:0000313" key="2">
    <source>
        <dbReference type="RefSeq" id="XP_075077320.1"/>
    </source>
</evidence>
<sequence>MVVDDLELENPTTITDNSHISSDDEFEEGVTVDATHPLYLAPADTSGISLISFQLTGMDNFSLWYRSMRIALLGQNKLRIMDVAPNLISGIAYVTNAHALKDLWDEAEALVPSPGCDCVKSRDFIVYLHKQKLYQFIMGLNDSYSHARNQILMMKPVPSVNQAYAMLVSDESQKNVAATSGILGPLPNVHAGHYESTTFYGSKPTGGQKFRKYYNIQCEFCKLKGHNKENCYKIISYPPDFKYKMKGGAPTTARNTYNVFSETNNVIKNSTPQMCVTTGCIPEASHMHTTEGNTAGNAATSSASMNQELPQAPLTLTRNQYDQILQFLNKASNSSSTANAAGISTAFLATDNIQEWIIDTGATDHMVSDLSLLTSFNTVDPPYSKKVTSFNTVDPPYSKKVFLPNGDVSYVKHVGTSAISNKSVIKNMLHIPQFKFNLMSVSKYLFSGRVKTIGREDKGLYILPSWSSLTDNKHTAETSPAATQNNDMFTKRTPTNVDLKLWHNRLGQVSSSVLNKLFSIKQESCISVVKDCSFDKQVKYVRTDNGSEFVNSFWGHCVLATVYLINRISSSKLGHRSPYELLYRKKPLLGHLRVLGCLCYAKNFNETDKLQPKAIIVVHMGYSSSHKGYIFLNLSTNSFFVNRDVTFREDIFPFQQFSSHKQFVFPDTSSSVLPHITDKWYAQDTSVGSNQNSTAHDSSVLPHATSSSPSSTDSSASSLPAATSLGVDVSQVGSPALRRSARDKHPPLWTKDFVSLHANQYTPYGLTIYMSYDHLSPHYQAFIASSSSEVELVSYAEAIKDPRWVASMKFEIDALEDNHT</sequence>
<dbReference type="Proteomes" id="UP000790787">
    <property type="component" value="Chromosome 9"/>
</dbReference>
<accession>A0AC58RXB4</accession>
<dbReference type="RefSeq" id="XP_075077320.1">
    <property type="nucleotide sequence ID" value="XM_075221219.1"/>
</dbReference>